<dbReference type="Pfam" id="PF05114">
    <property type="entry name" value="MbnB_TglH_ChrH"/>
    <property type="match status" value="1"/>
</dbReference>
<accession>A0A3M0CQ77</accession>
<comment type="similarity">
    <text evidence="1">Belongs to the UPF0276 family.</text>
</comment>
<dbReference type="InterPro" id="IPR007801">
    <property type="entry name" value="MbnB/TglH/ChrH"/>
</dbReference>
<dbReference type="PANTHER" id="PTHR42194">
    <property type="entry name" value="UPF0276 PROTEIN HI_1600"/>
    <property type="match status" value="1"/>
</dbReference>
<keyword evidence="3" id="KW-1185">Reference proteome</keyword>
<dbReference type="AlphaFoldDB" id="A0A3M0CQ77"/>
<name>A0A3M0CQ77_9PROT</name>
<dbReference type="RefSeq" id="WP_121938252.1">
    <property type="nucleotide sequence ID" value="NZ_REFR01000010.1"/>
</dbReference>
<gene>
    <name evidence="2" type="ORF">BXY39_1583</name>
</gene>
<protein>
    <recommendedName>
        <fullName evidence="1">UPF0276 protein BXY39_1583</fullName>
    </recommendedName>
</protein>
<dbReference type="Gene3D" id="3.20.20.150">
    <property type="entry name" value="Divalent-metal-dependent TIM barrel enzymes"/>
    <property type="match status" value="1"/>
</dbReference>
<evidence type="ECO:0000313" key="3">
    <source>
        <dbReference type="Proteomes" id="UP000271227"/>
    </source>
</evidence>
<dbReference type="InParanoid" id="A0A3M0CQ77"/>
<dbReference type="PANTHER" id="PTHR42194:SF1">
    <property type="entry name" value="UPF0276 PROTEIN HI_1600"/>
    <property type="match status" value="1"/>
</dbReference>
<comment type="caution">
    <text evidence="2">The sequence shown here is derived from an EMBL/GenBank/DDBJ whole genome shotgun (WGS) entry which is preliminary data.</text>
</comment>
<dbReference type="SUPFAM" id="SSF51658">
    <property type="entry name" value="Xylose isomerase-like"/>
    <property type="match status" value="1"/>
</dbReference>
<dbReference type="NCBIfam" id="NF003818">
    <property type="entry name" value="PRK05409.1"/>
    <property type="match status" value="1"/>
</dbReference>
<dbReference type="HAMAP" id="MF_00697">
    <property type="entry name" value="UPF0276"/>
    <property type="match status" value="1"/>
</dbReference>
<sequence>MSSNDMQALPAGLPAVGVGLKSQHYQNVLDLLPAVDFFEVHAENYMVDGGAHHAFLSAISRHYPLSLHGVGMSLGSADGLDSGHITRFKALVERYRPALVSEHLAWTGVAGTYLNDLLPLPLTEESLAVVSVNVDRLQQAVGRQILVENPSSYLAYTHSTIAEPDFLAALSSRTGCGLILDVNNVYVSAANLGWDALEYLGYFPVEAVREIHLAGHLIRQVDDVHLHIDDHGSAVTDDVWALFTAALAHTGPVPTLVEWDTNIPPLDTLVGEAMKARAVLRHHMDEMAVSHDTARKEPANV</sequence>
<proteinExistence type="inferred from homology"/>
<dbReference type="InterPro" id="IPR036237">
    <property type="entry name" value="Xyl_isomerase-like_sf"/>
</dbReference>
<evidence type="ECO:0000256" key="1">
    <source>
        <dbReference type="HAMAP-Rule" id="MF_00697"/>
    </source>
</evidence>
<dbReference type="OrthoDB" id="9763101at2"/>
<evidence type="ECO:0000313" key="2">
    <source>
        <dbReference type="EMBL" id="RMB08936.1"/>
    </source>
</evidence>
<organism evidence="2 3">
    <name type="scientific">Eilatimonas milleporae</name>
    <dbReference type="NCBI Taxonomy" id="911205"/>
    <lineage>
        <taxon>Bacteria</taxon>
        <taxon>Pseudomonadati</taxon>
        <taxon>Pseudomonadota</taxon>
        <taxon>Alphaproteobacteria</taxon>
        <taxon>Kordiimonadales</taxon>
        <taxon>Kordiimonadaceae</taxon>
        <taxon>Eilatimonas</taxon>
    </lineage>
</organism>
<dbReference type="EMBL" id="REFR01000010">
    <property type="protein sequence ID" value="RMB08936.1"/>
    <property type="molecule type" value="Genomic_DNA"/>
</dbReference>
<dbReference type="Proteomes" id="UP000271227">
    <property type="component" value="Unassembled WGS sequence"/>
</dbReference>
<reference evidence="2 3" key="1">
    <citation type="submission" date="2018-10" db="EMBL/GenBank/DDBJ databases">
        <title>Genomic Encyclopedia of Archaeal and Bacterial Type Strains, Phase II (KMG-II): from individual species to whole genera.</title>
        <authorList>
            <person name="Goeker M."/>
        </authorList>
    </citation>
    <scope>NUCLEOTIDE SEQUENCE [LARGE SCALE GENOMIC DNA]</scope>
    <source>
        <strain evidence="2 3">DSM 25217</strain>
    </source>
</reference>